<reference evidence="1 2" key="1">
    <citation type="journal article" date="2015" name="Appl. Environ. Microbiol.">
        <title>Three of a Kind: Genetically Similar Tsukamurella Phages TIN2, TIN3, and TIN4.</title>
        <authorList>
            <person name="Dyson Z.A."/>
            <person name="Tucci J."/>
            <person name="Seviour R.J."/>
            <person name="Petrovski S."/>
        </authorList>
    </citation>
    <scope>NUCLEOTIDE SEQUENCE [LARGE SCALE GENOMIC DNA]</scope>
</reference>
<dbReference type="Proteomes" id="UP000203663">
    <property type="component" value="Segment"/>
</dbReference>
<protein>
    <submittedName>
        <fullName evidence="1">Uncharacterized protein</fullName>
    </submittedName>
</protein>
<evidence type="ECO:0000313" key="1">
    <source>
        <dbReference type="EMBL" id="AKJ71848.1"/>
    </source>
</evidence>
<dbReference type="RefSeq" id="YP_009214817.1">
    <property type="nucleotide sequence ID" value="NC_028966.1"/>
</dbReference>
<name>A0A0K0N5S5_9CAUD</name>
<keyword evidence="2" id="KW-1185">Reference proteome</keyword>
<gene>
    <name evidence="1" type="ORF">TIN3_51</name>
</gene>
<evidence type="ECO:0000313" key="2">
    <source>
        <dbReference type="Proteomes" id="UP000203663"/>
    </source>
</evidence>
<dbReference type="GeneID" id="26641138"/>
<proteinExistence type="predicted"/>
<organism evidence="1 2">
    <name type="scientific">Tsukamurella phage TIN3</name>
    <dbReference type="NCBI Taxonomy" id="1636546"/>
    <lineage>
        <taxon>Viruses</taxon>
        <taxon>Duplodnaviria</taxon>
        <taxon>Heunggongvirae</taxon>
        <taxon>Uroviricota</taxon>
        <taxon>Caudoviricetes</taxon>
        <taxon>Tinduovirus</taxon>
        <taxon>Tinduovirus TIN3</taxon>
    </lineage>
</organism>
<sequence>MKAEGCRFRNKRCQFPSDKHANLIPVSIEDTTFRFQIEWDNQYRNAPLETRERYVCRLCADIVNQELAHLELESKLIDKHYGKESRRERCT</sequence>
<dbReference type="OrthoDB" id="35932at10239"/>
<accession>A0A0K0N5S5</accession>
<dbReference type="EMBL" id="KR011063">
    <property type="protein sequence ID" value="AKJ71848.1"/>
    <property type="molecule type" value="Genomic_DNA"/>
</dbReference>
<dbReference type="KEGG" id="vg:26641138"/>